<feature type="compositionally biased region" description="Basic and acidic residues" evidence="1">
    <location>
        <begin position="52"/>
        <end position="67"/>
    </location>
</feature>
<dbReference type="EMBL" id="QRDZ01000005">
    <property type="protein sequence ID" value="RED85116.1"/>
    <property type="molecule type" value="Genomic_DNA"/>
</dbReference>
<evidence type="ECO:0000313" key="4">
    <source>
        <dbReference type="Proteomes" id="UP000256977"/>
    </source>
</evidence>
<feature type="region of interest" description="Disordered" evidence="1">
    <location>
        <begin position="27"/>
        <end position="67"/>
    </location>
</feature>
<name>A0A3D9KG60_9BACL</name>
<keyword evidence="2" id="KW-0732">Signal</keyword>
<evidence type="ECO:0000313" key="3">
    <source>
        <dbReference type="EMBL" id="RED85116.1"/>
    </source>
</evidence>
<dbReference type="PROSITE" id="PS51257">
    <property type="entry name" value="PROKAR_LIPOPROTEIN"/>
    <property type="match status" value="1"/>
</dbReference>
<dbReference type="Gene3D" id="3.40.190.10">
    <property type="entry name" value="Periplasmic binding protein-like II"/>
    <property type="match status" value="3"/>
</dbReference>
<dbReference type="PANTHER" id="PTHR43649">
    <property type="entry name" value="ARABINOSE-BINDING PROTEIN-RELATED"/>
    <property type="match status" value="1"/>
</dbReference>
<dbReference type="RefSeq" id="WP_246016458.1">
    <property type="nucleotide sequence ID" value="NZ_QRDZ01000005.1"/>
</dbReference>
<evidence type="ECO:0000256" key="1">
    <source>
        <dbReference type="SAM" id="MobiDB-lite"/>
    </source>
</evidence>
<gene>
    <name evidence="3" type="ORF">DFP98_105121</name>
</gene>
<evidence type="ECO:0000256" key="2">
    <source>
        <dbReference type="SAM" id="SignalP"/>
    </source>
</evidence>
<feature type="signal peptide" evidence="2">
    <location>
        <begin position="1"/>
        <end position="22"/>
    </location>
</feature>
<dbReference type="SUPFAM" id="SSF53850">
    <property type="entry name" value="Periplasmic binding protein-like II"/>
    <property type="match status" value="1"/>
</dbReference>
<proteinExistence type="predicted"/>
<dbReference type="Proteomes" id="UP000256977">
    <property type="component" value="Unassembled WGS sequence"/>
</dbReference>
<organism evidence="3 4">
    <name type="scientific">Cohnella phaseoli</name>
    <dbReference type="NCBI Taxonomy" id="456490"/>
    <lineage>
        <taxon>Bacteria</taxon>
        <taxon>Bacillati</taxon>
        <taxon>Bacillota</taxon>
        <taxon>Bacilli</taxon>
        <taxon>Bacillales</taxon>
        <taxon>Paenibacillaceae</taxon>
        <taxon>Cohnella</taxon>
    </lineage>
</organism>
<sequence>MSRKRLTIALVVCMLLSSILLAACAKEEPSGSQETTQTGEPNESASNGGDSEASKGEASEAKDPLGKYEEPITVTQVLGFAPPQDANTPKSTTPETNGYVTKLKEMLNIDLKYLWTVPTDQFAQKFSLSVASGELPDVMAVSQSEFEKFREDGLLADLTDAYRQYASPALKAYVEKDGGTALKMFTDADGKILGLPNYLDPYSSLQLLWIRTDWLEALNLEVPQTIEELEKVAEAFVNDDPDRNGKKDTYGITMNKALITWGFDARGPFYSMGAYPKAWVKGSDGTLVAGETQPETRKALEKLQTWYKKGILDKEFAFKDIDKVVEDVVAGKVGISFGEWWYPEWPLNLNKDGDPKAKWQAYPLPSFEGKQGIPLIPKMNVTKILVANKDMKNPEALVKMANFYEEISSPKYADENKPENGYVYNWFEPRFYNPTAIADTYKRVNEALTSKDESGLDPGDKPIYDGAVQYLAGDASKWGHFMSRVAENGGWGLTERMKAQPVVYNEFAGVPTPTQVEKGASLEKLTDETFLKIIVGSAPIAEFDKYVESWGKLGGNDITNEVNDWYAEQSKK</sequence>
<dbReference type="PANTHER" id="PTHR43649:SF12">
    <property type="entry name" value="DIACETYLCHITOBIOSE BINDING PROTEIN DASA"/>
    <property type="match status" value="1"/>
</dbReference>
<feature type="chain" id="PRO_5039343644" evidence="2">
    <location>
        <begin position="23"/>
        <end position="572"/>
    </location>
</feature>
<accession>A0A3D9KG60</accession>
<protein>
    <submittedName>
        <fullName evidence="3">Putative aldouronate transport system substrate-binding protein</fullName>
    </submittedName>
</protein>
<dbReference type="CDD" id="cd13580">
    <property type="entry name" value="PBP2_AlgQ_like_1"/>
    <property type="match status" value="1"/>
</dbReference>
<dbReference type="InterPro" id="IPR050490">
    <property type="entry name" value="Bact_solute-bd_prot1"/>
</dbReference>
<reference evidence="3 4" key="1">
    <citation type="submission" date="2018-07" db="EMBL/GenBank/DDBJ databases">
        <title>Genomic Encyclopedia of Type Strains, Phase III (KMG-III): the genomes of soil and plant-associated and newly described type strains.</title>
        <authorList>
            <person name="Whitman W."/>
        </authorList>
    </citation>
    <scope>NUCLEOTIDE SEQUENCE [LARGE SCALE GENOMIC DNA]</scope>
    <source>
        <strain evidence="3 4">CECT 7287</strain>
    </source>
</reference>
<dbReference type="AlphaFoldDB" id="A0A3D9KG60"/>
<comment type="caution">
    <text evidence="3">The sequence shown here is derived from an EMBL/GenBank/DDBJ whole genome shotgun (WGS) entry which is preliminary data.</text>
</comment>
<feature type="compositionally biased region" description="Polar residues" evidence="1">
    <location>
        <begin position="30"/>
        <end position="49"/>
    </location>
</feature>
<keyword evidence="4" id="KW-1185">Reference proteome</keyword>